<evidence type="ECO:0000256" key="9">
    <source>
        <dbReference type="ARBA" id="ARBA00023128"/>
    </source>
</evidence>
<evidence type="ECO:0000256" key="7">
    <source>
        <dbReference type="ARBA" id="ARBA00022982"/>
    </source>
</evidence>
<dbReference type="InterPro" id="IPR008027">
    <property type="entry name" value="QCR9"/>
</dbReference>
<keyword evidence="8" id="KW-1133">Transmembrane helix</keyword>
<evidence type="ECO:0000256" key="10">
    <source>
        <dbReference type="ARBA" id="ARBA00023136"/>
    </source>
</evidence>
<dbReference type="PANTHER" id="PTHR12980">
    <property type="entry name" value="UBIQUINOL-CYTOCHROME C REDUCTASE COMPLEX, SUBUNIT X"/>
    <property type="match status" value="1"/>
</dbReference>
<protein>
    <recommendedName>
        <fullName evidence="11 12">Complex III subunit 9</fullName>
    </recommendedName>
</protein>
<comment type="subcellular location">
    <subcellularLocation>
        <location evidence="1 12">Mitochondrion inner membrane</location>
        <topology evidence="1 12">Single-pass membrane protein</topology>
    </subcellularLocation>
</comment>
<keyword evidence="7 12" id="KW-0249">Electron transport</keyword>
<keyword evidence="3 12" id="KW-0813">Transport</keyword>
<evidence type="ECO:0000256" key="11">
    <source>
        <dbReference type="ARBA" id="ARBA00044247"/>
    </source>
</evidence>
<comment type="caution">
    <text evidence="13">The sequence shown here is derived from an EMBL/GenBank/DDBJ whole genome shotgun (WGS) entry which is preliminary data.</text>
</comment>
<evidence type="ECO:0000313" key="14">
    <source>
        <dbReference type="Proteomes" id="UP001138500"/>
    </source>
</evidence>
<dbReference type="GO" id="GO:0005743">
    <property type="term" value="C:mitochondrial inner membrane"/>
    <property type="evidence" value="ECO:0007669"/>
    <property type="project" value="UniProtKB-SubCell"/>
</dbReference>
<keyword evidence="6 12" id="KW-0999">Mitochondrion inner membrane</keyword>
<name>A0A9W7SWY3_9PEZI</name>
<comment type="function">
    <text evidence="12">Component of the ubiquinol-cytochrome c oxidoreductase, a multisubunit transmembrane complex that is part of the mitochondrial electron transport chain which drives oxidative phosphorylation. The complex plays an important role in the uptake of multiple carbon sources present in different host niches.</text>
</comment>
<dbReference type="SUPFAM" id="SSF81514">
    <property type="entry name" value="Subunit X (non-heme 7 kDa protein) of cytochrome bc1 complex (Ubiquinol-cytochrome c reductase)"/>
    <property type="match status" value="1"/>
</dbReference>
<dbReference type="Pfam" id="PF05365">
    <property type="entry name" value="UCR_UQCRX_QCR9"/>
    <property type="match status" value="1"/>
</dbReference>
<evidence type="ECO:0000256" key="4">
    <source>
        <dbReference type="ARBA" id="ARBA00022660"/>
    </source>
</evidence>
<dbReference type="GO" id="GO:0006122">
    <property type="term" value="P:mitochondrial electron transport, ubiquinol to cytochrome c"/>
    <property type="evidence" value="ECO:0007669"/>
    <property type="project" value="UniProtKB-UniRule"/>
</dbReference>
<sequence length="64" mass="7283">MAGILSGIYASIMKRNTTFLGTVFLGAFATELIFENTANGIWDRINKGRQWKDIKHKYMEAVDE</sequence>
<dbReference type="FunFam" id="1.20.5.260:FF:000001">
    <property type="entry name" value="Cytochrome b-c1 complex subunit 9"/>
    <property type="match status" value="1"/>
</dbReference>
<evidence type="ECO:0000256" key="12">
    <source>
        <dbReference type="RuleBase" id="RU368056"/>
    </source>
</evidence>
<evidence type="ECO:0000313" key="13">
    <source>
        <dbReference type="EMBL" id="KAH9837502.1"/>
    </source>
</evidence>
<reference evidence="13 14" key="1">
    <citation type="journal article" date="2018" name="IMA Fungus">
        <title>IMA Genome-F 10: Nine draft genome sequences of Claviceps purpurea s.lat., including C. arundinis, C. humidiphila, and C. cf. spartinae, pseudomolecules for the pitch canker pathogen Fusarium circinatum, draft genome of Davidsoniella eucalypti, Grosmannia galeiformis, Quambalaria eucalypti, and Teratosphaeria destructans.</title>
        <authorList>
            <person name="Wingfield B.D."/>
            <person name="Liu M."/>
            <person name="Nguyen H.D."/>
            <person name="Lane F.A."/>
            <person name="Morgan S.W."/>
            <person name="De Vos L."/>
            <person name="Wilken P.M."/>
            <person name="Duong T.A."/>
            <person name="Aylward J."/>
            <person name="Coetzee M.P."/>
            <person name="Dadej K."/>
            <person name="De Beer Z.W."/>
            <person name="Findlay W."/>
            <person name="Havenga M."/>
            <person name="Kolarik M."/>
            <person name="Menzies J.G."/>
            <person name="Naidoo K."/>
            <person name="Pochopski O."/>
            <person name="Shoukouhi P."/>
            <person name="Santana Q.C."/>
            <person name="Seifert K.A."/>
            <person name="Soal N."/>
            <person name="Steenkamp E.T."/>
            <person name="Tatham C.T."/>
            <person name="van der Nest M.A."/>
            <person name="Wingfield M.J."/>
        </authorList>
    </citation>
    <scope>NUCLEOTIDE SEQUENCE [LARGE SCALE GENOMIC DNA]</scope>
    <source>
        <strain evidence="13">CMW44962</strain>
    </source>
</reference>
<comment type="similarity">
    <text evidence="2 12">Belongs to the UQCR10/QCR9 family.</text>
</comment>
<evidence type="ECO:0000256" key="3">
    <source>
        <dbReference type="ARBA" id="ARBA00022448"/>
    </source>
</evidence>
<dbReference type="OrthoDB" id="44067at2759"/>
<keyword evidence="14" id="KW-1185">Reference proteome</keyword>
<accession>A0A9W7SWY3</accession>
<comment type="subunit">
    <text evidence="12">Component of the ubiquinol-cytochrome c oxidoreductase (cytochrome b-c1 complex, complex III, CIII), a multisubunit enzyme composed of 3 respiratory subunits cytochrome b, cytochrome c1 and Rieske protein, 2 core protein subunits, and additional low-molecular weight protein subunits.</text>
</comment>
<evidence type="ECO:0000256" key="6">
    <source>
        <dbReference type="ARBA" id="ARBA00022792"/>
    </source>
</evidence>
<dbReference type="Proteomes" id="UP001138500">
    <property type="component" value="Unassembled WGS sequence"/>
</dbReference>
<dbReference type="InterPro" id="IPR036656">
    <property type="entry name" value="QCR9_sf"/>
</dbReference>
<keyword evidence="10" id="KW-0472">Membrane</keyword>
<evidence type="ECO:0000256" key="5">
    <source>
        <dbReference type="ARBA" id="ARBA00022692"/>
    </source>
</evidence>
<dbReference type="PANTHER" id="PTHR12980:SF0">
    <property type="entry name" value="CYTOCHROME B-C1 COMPLEX SUBUNIT 9"/>
    <property type="match status" value="1"/>
</dbReference>
<dbReference type="GO" id="GO:0045275">
    <property type="term" value="C:respiratory chain complex III"/>
    <property type="evidence" value="ECO:0007669"/>
    <property type="project" value="UniProtKB-UniRule"/>
</dbReference>
<dbReference type="EMBL" id="RIBY02000779">
    <property type="protein sequence ID" value="KAH9837502.1"/>
    <property type="molecule type" value="Genomic_DNA"/>
</dbReference>
<keyword evidence="9 12" id="KW-0496">Mitochondrion</keyword>
<evidence type="ECO:0000256" key="8">
    <source>
        <dbReference type="ARBA" id="ARBA00022989"/>
    </source>
</evidence>
<reference evidence="13 14" key="2">
    <citation type="journal article" date="2021" name="Curr. Genet.">
        <title>Genetic response to nitrogen starvation in the aggressive Eucalyptus foliar pathogen Teratosphaeria destructans.</title>
        <authorList>
            <person name="Havenga M."/>
            <person name="Wingfield B.D."/>
            <person name="Wingfield M.J."/>
            <person name="Dreyer L.L."/>
            <person name="Roets F."/>
            <person name="Aylward J."/>
        </authorList>
    </citation>
    <scope>NUCLEOTIDE SEQUENCE [LARGE SCALE GENOMIC DNA]</scope>
    <source>
        <strain evidence="13">CMW44962</strain>
    </source>
</reference>
<organism evidence="13 14">
    <name type="scientific">Teratosphaeria destructans</name>
    <dbReference type="NCBI Taxonomy" id="418781"/>
    <lineage>
        <taxon>Eukaryota</taxon>
        <taxon>Fungi</taxon>
        <taxon>Dikarya</taxon>
        <taxon>Ascomycota</taxon>
        <taxon>Pezizomycotina</taxon>
        <taxon>Dothideomycetes</taxon>
        <taxon>Dothideomycetidae</taxon>
        <taxon>Mycosphaerellales</taxon>
        <taxon>Teratosphaeriaceae</taxon>
        <taxon>Teratosphaeria</taxon>
    </lineage>
</organism>
<dbReference type="AlphaFoldDB" id="A0A9W7SWY3"/>
<evidence type="ECO:0000256" key="1">
    <source>
        <dbReference type="ARBA" id="ARBA00004434"/>
    </source>
</evidence>
<keyword evidence="4 12" id="KW-0679">Respiratory chain</keyword>
<gene>
    <name evidence="13" type="ORF">Tdes44962_MAKER01858</name>
</gene>
<keyword evidence="5" id="KW-0812">Transmembrane</keyword>
<proteinExistence type="inferred from homology"/>
<evidence type="ECO:0000256" key="2">
    <source>
        <dbReference type="ARBA" id="ARBA00007856"/>
    </source>
</evidence>
<dbReference type="Gene3D" id="1.20.5.260">
    <property type="entry name" value="Cytochrome b-c1 complex subunit 9"/>
    <property type="match status" value="1"/>
</dbReference>